<dbReference type="InterPro" id="IPR059152">
    <property type="entry name" value="VWC2L_N"/>
</dbReference>
<dbReference type="GO" id="GO:0030514">
    <property type="term" value="P:negative regulation of BMP signaling pathway"/>
    <property type="evidence" value="ECO:0007669"/>
    <property type="project" value="TreeGrafter"/>
</dbReference>
<dbReference type="InterPro" id="IPR057856">
    <property type="entry name" value="VWC2L_C"/>
</dbReference>
<dbReference type="PROSITE" id="PS50184">
    <property type="entry name" value="VWFC_2"/>
    <property type="match status" value="1"/>
</dbReference>
<dbReference type="GO" id="GO:0032281">
    <property type="term" value="C:AMPA glutamate receptor complex"/>
    <property type="evidence" value="ECO:0007669"/>
    <property type="project" value="TreeGrafter"/>
</dbReference>
<dbReference type="GO" id="GO:0045202">
    <property type="term" value="C:synapse"/>
    <property type="evidence" value="ECO:0007669"/>
    <property type="project" value="UniProtKB-SubCell"/>
</dbReference>
<evidence type="ECO:0000256" key="5">
    <source>
        <dbReference type="ARBA" id="ARBA00023018"/>
    </source>
</evidence>
<dbReference type="GO" id="GO:0005615">
    <property type="term" value="C:extracellular space"/>
    <property type="evidence" value="ECO:0007669"/>
    <property type="project" value="TreeGrafter"/>
</dbReference>
<organism evidence="10 11">
    <name type="scientific">Petromyzon marinus</name>
    <name type="common">Sea lamprey</name>
    <dbReference type="NCBI Taxonomy" id="7757"/>
    <lineage>
        <taxon>Eukaryota</taxon>
        <taxon>Metazoa</taxon>
        <taxon>Chordata</taxon>
        <taxon>Craniata</taxon>
        <taxon>Vertebrata</taxon>
        <taxon>Cyclostomata</taxon>
        <taxon>Hyperoartia</taxon>
        <taxon>Petromyzontiformes</taxon>
        <taxon>Petromyzontidae</taxon>
        <taxon>Petromyzon</taxon>
    </lineage>
</organism>
<dbReference type="Pfam" id="PF23333">
    <property type="entry name" value="VWC2L_1st"/>
    <property type="match status" value="1"/>
</dbReference>
<evidence type="ECO:0000256" key="2">
    <source>
        <dbReference type="ARBA" id="ARBA00022525"/>
    </source>
</evidence>
<dbReference type="Pfam" id="PF23331">
    <property type="entry name" value="VWC2L_C"/>
    <property type="match status" value="1"/>
</dbReference>
<reference evidence="11" key="1">
    <citation type="submission" date="2025-08" db="UniProtKB">
        <authorList>
            <consortium name="RefSeq"/>
        </authorList>
    </citation>
    <scope>IDENTIFICATION</scope>
    <source>
        <tissue evidence="11">Sperm</tissue>
    </source>
</reference>
<dbReference type="Gene3D" id="6.20.200.20">
    <property type="match status" value="1"/>
</dbReference>
<dbReference type="RefSeq" id="XP_032831389.1">
    <property type="nucleotide sequence ID" value="XM_032975498.1"/>
</dbReference>
<accession>A0AAJ7U915</accession>
<evidence type="ECO:0000259" key="9">
    <source>
        <dbReference type="PROSITE" id="PS50184"/>
    </source>
</evidence>
<dbReference type="SMART" id="SM00214">
    <property type="entry name" value="VWC"/>
    <property type="match status" value="2"/>
</dbReference>
<dbReference type="SUPFAM" id="SSF57603">
    <property type="entry name" value="FnI-like domain"/>
    <property type="match status" value="1"/>
</dbReference>
<comment type="subcellular location">
    <subcellularLocation>
        <location evidence="1">Secreted</location>
    </subcellularLocation>
    <subcellularLocation>
        <location evidence="6">Synapse</location>
    </subcellularLocation>
</comment>
<evidence type="ECO:0000256" key="4">
    <source>
        <dbReference type="ARBA" id="ARBA00022737"/>
    </source>
</evidence>
<gene>
    <name evidence="11" type="primary">LOC116954734</name>
</gene>
<evidence type="ECO:0000313" key="10">
    <source>
        <dbReference type="Proteomes" id="UP001318040"/>
    </source>
</evidence>
<dbReference type="PANTHER" id="PTHR46252">
    <property type="entry name" value="BRORIN FAMILY MEMBER"/>
    <property type="match status" value="1"/>
</dbReference>
<evidence type="ECO:0000256" key="3">
    <source>
        <dbReference type="ARBA" id="ARBA00022729"/>
    </source>
</evidence>
<sequence length="336" mass="36450">MPAARASSPWLCAALALTWAALLWPARGAHRGPKSAHSRAVGDAVDAAAAAAGERGGGGANSNHVEKPRPVDAASSLREIALLQEELWNLHEEILELHRQIHGLENHDAAERRRDPQPGPDRGSATAANSSGVARVGGGRGQQRQRQEEQEQEEEDAAAEATMLSGRVCMDARGHVYRVGDKFTAGTSRCPCVCTAQGPLCPRPQCPRLPRRCVRVRHGGCCPVCREVRNFCVHRGRRYRLLDEFQPSPCEWCRCGSNGDVHCALSACPAPDCVDPVYEPQRCCPMCRHGPNCFAGAMVIPGGRDVRVSECLLCRCPGAGEWWRTDHHAACVRHGC</sequence>
<feature type="compositionally biased region" description="Basic and acidic residues" evidence="7">
    <location>
        <begin position="107"/>
        <end position="116"/>
    </location>
</feature>
<keyword evidence="2" id="KW-0964">Secreted</keyword>
<keyword evidence="4" id="KW-0677">Repeat</keyword>
<dbReference type="Proteomes" id="UP001318040">
    <property type="component" value="Chromosome 56"/>
</dbReference>
<feature type="region of interest" description="Disordered" evidence="7">
    <location>
        <begin position="107"/>
        <end position="159"/>
    </location>
</feature>
<keyword evidence="5" id="KW-0770">Synapse</keyword>
<dbReference type="AlphaFoldDB" id="A0AAJ7U915"/>
<dbReference type="InterPro" id="IPR001007">
    <property type="entry name" value="VWF_dom"/>
</dbReference>
<proteinExistence type="predicted"/>
<dbReference type="PANTHER" id="PTHR46252:SF3">
    <property type="entry name" value="KIELIN_CHORDIN-LIKE PROTEIN"/>
    <property type="match status" value="1"/>
</dbReference>
<dbReference type="InterPro" id="IPR042979">
    <property type="entry name" value="VWC2/VWC2L"/>
</dbReference>
<evidence type="ECO:0000313" key="11">
    <source>
        <dbReference type="RefSeq" id="XP_032831389.1"/>
    </source>
</evidence>
<evidence type="ECO:0000256" key="7">
    <source>
        <dbReference type="SAM" id="MobiDB-lite"/>
    </source>
</evidence>
<feature type="signal peptide" evidence="8">
    <location>
        <begin position="1"/>
        <end position="28"/>
    </location>
</feature>
<dbReference type="KEGG" id="pmrn:116954734"/>
<evidence type="ECO:0000256" key="1">
    <source>
        <dbReference type="ARBA" id="ARBA00004613"/>
    </source>
</evidence>
<evidence type="ECO:0000256" key="6">
    <source>
        <dbReference type="ARBA" id="ARBA00034103"/>
    </source>
</evidence>
<keyword evidence="10" id="KW-1185">Reference proteome</keyword>
<dbReference type="Pfam" id="PF23334">
    <property type="entry name" value="VWC2L_2nd"/>
    <property type="match status" value="1"/>
</dbReference>
<dbReference type="PROSITE" id="PS01208">
    <property type="entry name" value="VWFC_1"/>
    <property type="match status" value="1"/>
</dbReference>
<feature type="chain" id="PRO_5042513045" evidence="8">
    <location>
        <begin position="29"/>
        <end position="336"/>
    </location>
</feature>
<keyword evidence="3 8" id="KW-0732">Signal</keyword>
<name>A0AAJ7U915_PETMA</name>
<protein>
    <submittedName>
        <fullName evidence="11">von Willebrand factor C domain-containing protein 2-like</fullName>
    </submittedName>
</protein>
<evidence type="ECO:0000256" key="8">
    <source>
        <dbReference type="SAM" id="SignalP"/>
    </source>
</evidence>
<feature type="domain" description="VWFC" evidence="9">
    <location>
        <begin position="230"/>
        <end position="288"/>
    </location>
</feature>